<dbReference type="EMBL" id="SWKU01000016">
    <property type="protein sequence ID" value="KAF2999654.1"/>
    <property type="molecule type" value="Genomic_DNA"/>
</dbReference>
<accession>A0A9P4TAP8</accession>
<feature type="transmembrane region" description="Helical" evidence="1">
    <location>
        <begin position="31"/>
        <end position="48"/>
    </location>
</feature>
<gene>
    <name evidence="2" type="ORF">E8E13_000194</name>
</gene>
<protein>
    <submittedName>
        <fullName evidence="2">Uncharacterized protein</fullName>
    </submittedName>
</protein>
<keyword evidence="1" id="KW-0472">Membrane</keyword>
<organism evidence="2 3">
    <name type="scientific">Curvularia kusanoi</name>
    <name type="common">Cochliobolus kusanoi</name>
    <dbReference type="NCBI Taxonomy" id="90978"/>
    <lineage>
        <taxon>Eukaryota</taxon>
        <taxon>Fungi</taxon>
        <taxon>Dikarya</taxon>
        <taxon>Ascomycota</taxon>
        <taxon>Pezizomycotina</taxon>
        <taxon>Dothideomycetes</taxon>
        <taxon>Pleosporomycetidae</taxon>
        <taxon>Pleosporales</taxon>
        <taxon>Pleosporineae</taxon>
        <taxon>Pleosporaceae</taxon>
        <taxon>Curvularia</taxon>
    </lineage>
</organism>
<keyword evidence="3" id="KW-1185">Reference proteome</keyword>
<name>A0A9P4TAP8_CURKU</name>
<dbReference type="Proteomes" id="UP000801428">
    <property type="component" value="Unassembled WGS sequence"/>
</dbReference>
<proteinExistence type="predicted"/>
<comment type="caution">
    <text evidence="2">The sequence shown here is derived from an EMBL/GenBank/DDBJ whole genome shotgun (WGS) entry which is preliminary data.</text>
</comment>
<evidence type="ECO:0000313" key="2">
    <source>
        <dbReference type="EMBL" id="KAF2999654.1"/>
    </source>
</evidence>
<dbReference type="AlphaFoldDB" id="A0A9P4TAP8"/>
<evidence type="ECO:0000256" key="1">
    <source>
        <dbReference type="SAM" id="Phobius"/>
    </source>
</evidence>
<evidence type="ECO:0000313" key="3">
    <source>
        <dbReference type="Proteomes" id="UP000801428"/>
    </source>
</evidence>
<keyword evidence="1" id="KW-0812">Transmembrane</keyword>
<sequence length="161" mass="17695">MFSQDLLNDKSTEFYTVTITLCNIMGEVIDVLYVFNAALVIYAILLVQNQASLRDQERTIEESKLNSRHLDLAVDISGEDAFRGNPEVHHNAANLPELPNDTLMYGHISRPFHDDLSDVVSGLQDSGNLNMGITLDDLLGTDFGFVTSFKAPETVGATTSS</sequence>
<keyword evidence="1" id="KW-1133">Transmembrane helix</keyword>
<reference evidence="2" key="1">
    <citation type="submission" date="2019-04" db="EMBL/GenBank/DDBJ databases">
        <title>Sequencing of skin fungus with MAO and IRED activity.</title>
        <authorList>
            <person name="Marsaioli A.J."/>
            <person name="Bonatto J.M.C."/>
            <person name="Reis Junior O."/>
        </authorList>
    </citation>
    <scope>NUCLEOTIDE SEQUENCE</scope>
    <source>
        <strain evidence="2">30M1</strain>
    </source>
</reference>